<dbReference type="Pfam" id="PF13517">
    <property type="entry name" value="FG-GAP_3"/>
    <property type="match status" value="1"/>
</dbReference>
<dbReference type="Proteomes" id="UP000663877">
    <property type="component" value="Unassembled WGS sequence"/>
</dbReference>
<evidence type="ECO:0008006" key="7">
    <source>
        <dbReference type="Google" id="ProtNLM"/>
    </source>
</evidence>
<dbReference type="Gene3D" id="2.130.10.130">
    <property type="entry name" value="Integrin alpha, N-terminal"/>
    <property type="match status" value="1"/>
</dbReference>
<proteinExistence type="predicted"/>
<evidence type="ECO:0000313" key="5">
    <source>
        <dbReference type="Proteomes" id="UP000663832"/>
    </source>
</evidence>
<dbReference type="PANTHER" id="PTHR46580:SF4">
    <property type="entry name" value="ATP_GTP-BINDING PROTEIN"/>
    <property type="match status" value="1"/>
</dbReference>
<dbReference type="SUPFAM" id="SSF69318">
    <property type="entry name" value="Integrin alpha N-terminal domain"/>
    <property type="match status" value="1"/>
</dbReference>
<dbReference type="Proteomes" id="UP000663832">
    <property type="component" value="Unassembled WGS sequence"/>
</dbReference>
<keyword evidence="1" id="KW-0732">Signal</keyword>
<dbReference type="PANTHER" id="PTHR46580">
    <property type="entry name" value="SENSOR KINASE-RELATED"/>
    <property type="match status" value="1"/>
</dbReference>
<evidence type="ECO:0000313" key="4">
    <source>
        <dbReference type="EMBL" id="CAF0815118.1"/>
    </source>
</evidence>
<dbReference type="AlphaFoldDB" id="A0A813TWF7"/>
<dbReference type="EMBL" id="CAJNOM010000017">
    <property type="protein sequence ID" value="CAF0807569.1"/>
    <property type="molecule type" value="Genomic_DNA"/>
</dbReference>
<dbReference type="EMBL" id="CAJNOM010000016">
    <property type="protein sequence ID" value="CAF0803701.1"/>
    <property type="molecule type" value="Genomic_DNA"/>
</dbReference>
<protein>
    <recommendedName>
        <fullName evidence="7">VCBS repeat-containing protein</fullName>
    </recommendedName>
</protein>
<evidence type="ECO:0000313" key="3">
    <source>
        <dbReference type="EMBL" id="CAF0807569.1"/>
    </source>
</evidence>
<organism evidence="4 6">
    <name type="scientific">Adineta steineri</name>
    <dbReference type="NCBI Taxonomy" id="433720"/>
    <lineage>
        <taxon>Eukaryota</taxon>
        <taxon>Metazoa</taxon>
        <taxon>Spiralia</taxon>
        <taxon>Gnathifera</taxon>
        <taxon>Rotifera</taxon>
        <taxon>Eurotatoria</taxon>
        <taxon>Bdelloidea</taxon>
        <taxon>Adinetida</taxon>
        <taxon>Adinetidae</taxon>
        <taxon>Adineta</taxon>
    </lineage>
</organism>
<dbReference type="EMBL" id="CAJNOI010000016">
    <property type="protein sequence ID" value="CAF0815118.1"/>
    <property type="molecule type" value="Genomic_DNA"/>
</dbReference>
<accession>A0A813TWF7</accession>
<keyword evidence="5" id="KW-1185">Reference proteome</keyword>
<name>A0A813TWF7_9BILA</name>
<comment type="caution">
    <text evidence="4">The sequence shown here is derived from an EMBL/GenBank/DDBJ whole genome shotgun (WGS) entry which is preliminary data.</text>
</comment>
<dbReference type="OrthoDB" id="5317514at2759"/>
<gene>
    <name evidence="4" type="ORF">BJG266_LOCUS5949</name>
    <name evidence="2" type="ORF">QVE165_LOCUS4359</name>
    <name evidence="3" type="ORF">QVE165_LOCUS4559</name>
</gene>
<evidence type="ECO:0000313" key="6">
    <source>
        <dbReference type="Proteomes" id="UP000663877"/>
    </source>
</evidence>
<evidence type="ECO:0000256" key="1">
    <source>
        <dbReference type="ARBA" id="ARBA00022729"/>
    </source>
</evidence>
<dbReference type="InterPro" id="IPR028994">
    <property type="entry name" value="Integrin_alpha_N"/>
</dbReference>
<evidence type="ECO:0000313" key="2">
    <source>
        <dbReference type="EMBL" id="CAF0803701.1"/>
    </source>
</evidence>
<dbReference type="InterPro" id="IPR013517">
    <property type="entry name" value="FG-GAP"/>
</dbReference>
<sequence length="145" mass="16294">MFKNRKTYFTGVEPWGLATADLNNDNFIDIVITNYGSSALNVLLNDGYGNFNRRDTYYIGGTPMSVALADLNNDTFIDIIAANWGDKYVYIFLNKQNGKFQTYQRLTTDSSYATAVTTGDFNRDGKIDIAAVTYDNTLNVFLNQC</sequence>
<reference evidence="4" key="1">
    <citation type="submission" date="2021-02" db="EMBL/GenBank/DDBJ databases">
        <authorList>
            <person name="Nowell W R."/>
        </authorList>
    </citation>
    <scope>NUCLEOTIDE SEQUENCE</scope>
</reference>